<dbReference type="Proteomes" id="UP001438707">
    <property type="component" value="Unassembled WGS sequence"/>
</dbReference>
<comment type="caution">
    <text evidence="2">The sequence shown here is derived from an EMBL/GenBank/DDBJ whole genome shotgun (WGS) entry which is preliminary data.</text>
</comment>
<dbReference type="AlphaFoldDB" id="A0AAW1QHJ9"/>
<gene>
    <name evidence="2" type="ORF">WJX74_009418</name>
</gene>
<sequence length="442" mass="47431">MMHADCLSSPRFLSGLSQRGAAAPASSVKRRCISTGSTQSPSGSLPNKQVQIDMGNGDDSIKRAIGAMAQHQKADDAERAESARSLAYTIVTYAESARRPKAVMLDSAAQMLAFHMKELHAEALVDIVVAFAEMGYSPGLMFLQLLVRELDARNPANLAVGMASFARLEHHPGALLASSFAQQLLRQLHDPHADIAASLRAFDGISSENAIIQVLAQALLVKLTQTSGGELASGPPVQRGCGANNPLLQALINKLIPRSRLDAISQVPAFRVHGLSFLAQLGCTPSSSQMKAVVNALATNSTQYCSVPMRMQAVWALELLDYQPGLEALRSAFAACPPPDLSSFCDLQQSAGKTPLMEWLVASSASRRWSMLDETNGIFTIAQDLRCKDGRSASGPKPGGGQAPGQLRPSHAYDCQALQRSMQAYHICLLFGSDYHDQPIYF</sequence>
<dbReference type="EMBL" id="JALJOS010000044">
    <property type="protein sequence ID" value="KAK9820745.1"/>
    <property type="molecule type" value="Genomic_DNA"/>
</dbReference>
<accession>A0AAW1QHJ9</accession>
<evidence type="ECO:0000313" key="3">
    <source>
        <dbReference type="Proteomes" id="UP001438707"/>
    </source>
</evidence>
<evidence type="ECO:0000313" key="2">
    <source>
        <dbReference type="EMBL" id="KAK9820745.1"/>
    </source>
</evidence>
<feature type="region of interest" description="Disordered" evidence="1">
    <location>
        <begin position="27"/>
        <end position="53"/>
    </location>
</feature>
<reference evidence="2 3" key="1">
    <citation type="journal article" date="2024" name="Nat. Commun.">
        <title>Phylogenomics reveals the evolutionary origins of lichenization in chlorophyte algae.</title>
        <authorList>
            <person name="Puginier C."/>
            <person name="Libourel C."/>
            <person name="Otte J."/>
            <person name="Skaloud P."/>
            <person name="Haon M."/>
            <person name="Grisel S."/>
            <person name="Petersen M."/>
            <person name="Berrin J.G."/>
            <person name="Delaux P.M."/>
            <person name="Dal Grande F."/>
            <person name="Keller J."/>
        </authorList>
    </citation>
    <scope>NUCLEOTIDE SEQUENCE [LARGE SCALE GENOMIC DNA]</scope>
    <source>
        <strain evidence="2 3">SAG 2145</strain>
    </source>
</reference>
<proteinExistence type="predicted"/>
<evidence type="ECO:0000256" key="1">
    <source>
        <dbReference type="SAM" id="MobiDB-lite"/>
    </source>
</evidence>
<protein>
    <submittedName>
        <fullName evidence="2">Uncharacterized protein</fullName>
    </submittedName>
</protein>
<feature type="compositionally biased region" description="Polar residues" evidence="1">
    <location>
        <begin position="34"/>
        <end position="50"/>
    </location>
</feature>
<keyword evidence="3" id="KW-1185">Reference proteome</keyword>
<organism evidence="2 3">
    <name type="scientific">Apatococcus lobatus</name>
    <dbReference type="NCBI Taxonomy" id="904363"/>
    <lineage>
        <taxon>Eukaryota</taxon>
        <taxon>Viridiplantae</taxon>
        <taxon>Chlorophyta</taxon>
        <taxon>core chlorophytes</taxon>
        <taxon>Trebouxiophyceae</taxon>
        <taxon>Chlorellales</taxon>
        <taxon>Chlorellaceae</taxon>
        <taxon>Apatococcus</taxon>
    </lineage>
</organism>
<name>A0AAW1QHJ9_9CHLO</name>